<dbReference type="Proteomes" id="UP000198287">
    <property type="component" value="Unassembled WGS sequence"/>
</dbReference>
<proteinExistence type="predicted"/>
<accession>A0A226E900</accession>
<dbReference type="EMBL" id="LNIX01000005">
    <property type="protein sequence ID" value="OXA54062.1"/>
    <property type="molecule type" value="Genomic_DNA"/>
</dbReference>
<organism evidence="1 2">
    <name type="scientific">Folsomia candida</name>
    <name type="common">Springtail</name>
    <dbReference type="NCBI Taxonomy" id="158441"/>
    <lineage>
        <taxon>Eukaryota</taxon>
        <taxon>Metazoa</taxon>
        <taxon>Ecdysozoa</taxon>
        <taxon>Arthropoda</taxon>
        <taxon>Hexapoda</taxon>
        <taxon>Collembola</taxon>
        <taxon>Entomobryomorpha</taxon>
        <taxon>Isotomoidea</taxon>
        <taxon>Isotomidae</taxon>
        <taxon>Proisotominae</taxon>
        <taxon>Folsomia</taxon>
    </lineage>
</organism>
<comment type="caution">
    <text evidence="1">The sequence shown here is derived from an EMBL/GenBank/DDBJ whole genome shotgun (WGS) entry which is preliminary data.</text>
</comment>
<reference evidence="1 2" key="1">
    <citation type="submission" date="2015-12" db="EMBL/GenBank/DDBJ databases">
        <title>The genome of Folsomia candida.</title>
        <authorList>
            <person name="Faddeeva A."/>
            <person name="Derks M.F."/>
            <person name="Anvar Y."/>
            <person name="Smit S."/>
            <person name="Van Straalen N."/>
            <person name="Roelofs D."/>
        </authorList>
    </citation>
    <scope>NUCLEOTIDE SEQUENCE [LARGE SCALE GENOMIC DNA]</scope>
    <source>
        <strain evidence="1 2">VU population</strain>
        <tissue evidence="1">Whole body</tissue>
    </source>
</reference>
<keyword evidence="2" id="KW-1185">Reference proteome</keyword>
<dbReference type="AlphaFoldDB" id="A0A226E900"/>
<protein>
    <submittedName>
        <fullName evidence="1">3-isopropylmalate dehydratase small subunit</fullName>
    </submittedName>
</protein>
<name>A0A226E900_FOLCA</name>
<sequence>MYILVIFLRTKGYQDRYDENGYSTYNAAHGFSWTRRTTKYSAVWRREACFSCNWYNCGHYSDQFINSNYTTTVAILCELDDEVVEFVREVEARGAHKAKIRLYSTLKNQDAHQIAAEIEKYCLVNCIDWNNQCSFLTMEESEYNGGLNARNVSKIAAGDVLREAEFI</sequence>
<evidence type="ECO:0000313" key="1">
    <source>
        <dbReference type="EMBL" id="OXA54062.1"/>
    </source>
</evidence>
<gene>
    <name evidence="1" type="ORF">Fcan01_11194</name>
</gene>
<evidence type="ECO:0000313" key="2">
    <source>
        <dbReference type="Proteomes" id="UP000198287"/>
    </source>
</evidence>